<name>A0A914W7A4_9BILA</name>
<organism evidence="3 4">
    <name type="scientific">Plectus sambesii</name>
    <dbReference type="NCBI Taxonomy" id="2011161"/>
    <lineage>
        <taxon>Eukaryota</taxon>
        <taxon>Metazoa</taxon>
        <taxon>Ecdysozoa</taxon>
        <taxon>Nematoda</taxon>
        <taxon>Chromadorea</taxon>
        <taxon>Plectida</taxon>
        <taxon>Plectina</taxon>
        <taxon>Plectoidea</taxon>
        <taxon>Plectidae</taxon>
        <taxon>Plectus</taxon>
    </lineage>
</organism>
<sequence>MGCKLCIAIVGFLCYFTIFAEAADLTDRDSQKANEDTVSYAIATNDKDALLGKVDKRFNNIVFTPSDYHPVSLIHKMLQKSNKENGGRPRKMDAEFGAGSNRRMRFGGAPGKSMTHLTDLLNTGVTYGIRWGRRRRSSN</sequence>
<evidence type="ECO:0000256" key="1">
    <source>
        <dbReference type="SAM" id="MobiDB-lite"/>
    </source>
</evidence>
<feature type="compositionally biased region" description="Basic and acidic residues" evidence="1">
    <location>
        <begin position="81"/>
        <end position="94"/>
    </location>
</feature>
<feature type="chain" id="PRO_5038138523" evidence="2">
    <location>
        <begin position="23"/>
        <end position="139"/>
    </location>
</feature>
<feature type="signal peptide" evidence="2">
    <location>
        <begin position="1"/>
        <end position="22"/>
    </location>
</feature>
<keyword evidence="3" id="KW-1185">Reference proteome</keyword>
<accession>A0A914W7A4</accession>
<feature type="region of interest" description="Disordered" evidence="1">
    <location>
        <begin position="80"/>
        <end position="112"/>
    </location>
</feature>
<evidence type="ECO:0000256" key="2">
    <source>
        <dbReference type="SAM" id="SignalP"/>
    </source>
</evidence>
<dbReference type="AlphaFoldDB" id="A0A914W7A4"/>
<evidence type="ECO:0000313" key="3">
    <source>
        <dbReference type="Proteomes" id="UP000887566"/>
    </source>
</evidence>
<proteinExistence type="predicted"/>
<keyword evidence="2" id="KW-0732">Signal</keyword>
<evidence type="ECO:0000313" key="4">
    <source>
        <dbReference type="WBParaSite" id="PSAMB.scaffold3321size18776.g21108.t1"/>
    </source>
</evidence>
<reference evidence="4" key="1">
    <citation type="submission" date="2022-11" db="UniProtKB">
        <authorList>
            <consortium name="WormBaseParasite"/>
        </authorList>
    </citation>
    <scope>IDENTIFICATION</scope>
</reference>
<dbReference type="Proteomes" id="UP000887566">
    <property type="component" value="Unplaced"/>
</dbReference>
<dbReference type="WBParaSite" id="PSAMB.scaffold3321size18776.g21108.t1">
    <property type="protein sequence ID" value="PSAMB.scaffold3321size18776.g21108.t1"/>
    <property type="gene ID" value="PSAMB.scaffold3321size18776.g21108"/>
</dbReference>
<protein>
    <submittedName>
        <fullName evidence="4">Uncharacterized protein</fullName>
    </submittedName>
</protein>